<evidence type="ECO:0000256" key="2">
    <source>
        <dbReference type="SAM" id="Phobius"/>
    </source>
</evidence>
<feature type="region of interest" description="Disordered" evidence="1">
    <location>
        <begin position="40"/>
        <end position="71"/>
    </location>
</feature>
<keyword evidence="2" id="KW-1133">Transmembrane helix</keyword>
<dbReference type="OrthoDB" id="4207123at2759"/>
<feature type="compositionally biased region" description="Polar residues" evidence="1">
    <location>
        <begin position="273"/>
        <end position="302"/>
    </location>
</feature>
<organism evidence="3 4">
    <name type="scientific">Leptosphaeria maculans (strain JN3 / isolate v23.1.3 / race Av1-4-5-6-7-8)</name>
    <name type="common">Blackleg fungus</name>
    <name type="synonym">Phoma lingam</name>
    <dbReference type="NCBI Taxonomy" id="985895"/>
    <lineage>
        <taxon>Eukaryota</taxon>
        <taxon>Fungi</taxon>
        <taxon>Dikarya</taxon>
        <taxon>Ascomycota</taxon>
        <taxon>Pezizomycotina</taxon>
        <taxon>Dothideomycetes</taxon>
        <taxon>Pleosporomycetidae</taxon>
        <taxon>Pleosporales</taxon>
        <taxon>Pleosporineae</taxon>
        <taxon>Leptosphaeriaceae</taxon>
        <taxon>Plenodomus</taxon>
        <taxon>Plenodomus lingam/Leptosphaeria maculans species complex</taxon>
    </lineage>
</organism>
<accession>E4ZGS4</accession>
<name>E4ZGS4_LEPMJ</name>
<feature type="region of interest" description="Disordered" evidence="1">
    <location>
        <begin position="101"/>
        <end position="147"/>
    </location>
</feature>
<dbReference type="Proteomes" id="UP000002668">
    <property type="component" value="Genome"/>
</dbReference>
<keyword evidence="4" id="KW-1185">Reference proteome</keyword>
<feature type="compositionally biased region" description="Polar residues" evidence="1">
    <location>
        <begin position="119"/>
        <end position="132"/>
    </location>
</feature>
<evidence type="ECO:0000313" key="3">
    <source>
        <dbReference type="EMBL" id="CBX90494.1"/>
    </source>
</evidence>
<dbReference type="PANTHER" id="PTHR42095:SF1">
    <property type="entry name" value="YALI0C12166P"/>
    <property type="match status" value="1"/>
</dbReference>
<dbReference type="VEuPathDB" id="FungiDB:LEMA_P066200.1"/>
<feature type="region of interest" description="Disordered" evidence="1">
    <location>
        <begin position="252"/>
        <end position="339"/>
    </location>
</feature>
<dbReference type="EMBL" id="FP929064">
    <property type="protein sequence ID" value="CBX90494.1"/>
    <property type="molecule type" value="Genomic_DNA"/>
</dbReference>
<evidence type="ECO:0000313" key="4">
    <source>
        <dbReference type="Proteomes" id="UP000002668"/>
    </source>
</evidence>
<keyword evidence="2" id="KW-0472">Membrane</keyword>
<reference evidence="4" key="1">
    <citation type="journal article" date="2011" name="Nat. Commun.">
        <title>Effector diversification within compartments of the Leptosphaeria maculans genome affected by Repeat-Induced Point mutations.</title>
        <authorList>
            <person name="Rouxel T."/>
            <person name="Grandaubert J."/>
            <person name="Hane J.K."/>
            <person name="Hoede C."/>
            <person name="van de Wouw A.P."/>
            <person name="Couloux A."/>
            <person name="Dominguez V."/>
            <person name="Anthouard V."/>
            <person name="Bally P."/>
            <person name="Bourras S."/>
            <person name="Cozijnsen A.J."/>
            <person name="Ciuffetti L.M."/>
            <person name="Degrave A."/>
            <person name="Dilmaghani A."/>
            <person name="Duret L."/>
            <person name="Fudal I."/>
            <person name="Goodwin S.B."/>
            <person name="Gout L."/>
            <person name="Glaser N."/>
            <person name="Linglin J."/>
            <person name="Kema G.H.J."/>
            <person name="Lapalu N."/>
            <person name="Lawrence C.B."/>
            <person name="May K."/>
            <person name="Meyer M."/>
            <person name="Ollivier B."/>
            <person name="Poulain J."/>
            <person name="Schoch C.L."/>
            <person name="Simon A."/>
            <person name="Spatafora J.W."/>
            <person name="Stachowiak A."/>
            <person name="Turgeon B.G."/>
            <person name="Tyler B.M."/>
            <person name="Vincent D."/>
            <person name="Weissenbach J."/>
            <person name="Amselem J."/>
            <person name="Quesneville H."/>
            <person name="Oliver R.P."/>
            <person name="Wincker P."/>
            <person name="Balesdent M.-H."/>
            <person name="Howlett B.J."/>
        </authorList>
    </citation>
    <scope>NUCLEOTIDE SEQUENCE [LARGE SCALE GENOMIC DNA]</scope>
    <source>
        <strain evidence="4">JN3 / isolate v23.1.3 / race Av1-4-5-6-7-8</strain>
    </source>
</reference>
<dbReference type="eggNOG" id="ENOG502SUBI">
    <property type="taxonomic scope" value="Eukaryota"/>
</dbReference>
<feature type="compositionally biased region" description="Low complexity" evidence="1">
    <location>
        <begin position="252"/>
        <end position="272"/>
    </location>
</feature>
<protein>
    <submittedName>
        <fullName evidence="3">Uncharacterized protein</fullName>
    </submittedName>
</protein>
<dbReference type="InParanoid" id="E4ZGS4"/>
<proteinExistence type="predicted"/>
<sequence length="383" mass="41516">MDLEDWTIVAVVVGVGVVACLLACLLACFGKDFLGEDPKRAAPNPSHPFISSQLPSSPRPKRRHKDQKDDSLSHRIALATPALHTIVAPIFLITTRHNTTQPTLDGTVPVQAPRDRTTTSHGTPAHGTQTCSPPRTPPRTPPKTRIGLPSALKEQVDRWAVDRTAVDVSHCRYRPQSAVLGYQRLLDAPEPANKVFSTPHILQHCPKTTQNIPIMTTNRPFFGGFLAAFRAQPVLQKAATSQTAVSASSYAHSTSSSTSSSQSQGHDTQTSTARTITTKAQSPSPGPTTVSVQATGHFQPTRQHAPPYNRSTSPKAQAYPIPGASQRSRRGSDSSSEGFHEVMGAEKWYIGGRTATGEDKYYKLGMVKRHRSADRLSLDKLSI</sequence>
<dbReference type="STRING" id="985895.E4ZGS4"/>
<dbReference type="PANTHER" id="PTHR42095">
    <property type="entry name" value="YALI0C12166P"/>
    <property type="match status" value="1"/>
</dbReference>
<feature type="transmembrane region" description="Helical" evidence="2">
    <location>
        <begin position="6"/>
        <end position="30"/>
    </location>
</feature>
<keyword evidence="2" id="KW-0812">Transmembrane</keyword>
<gene>
    <name evidence="3" type="ORF">LEMA_P066200.1</name>
</gene>
<evidence type="ECO:0000256" key="1">
    <source>
        <dbReference type="SAM" id="MobiDB-lite"/>
    </source>
</evidence>
<dbReference type="AlphaFoldDB" id="E4ZGS4"/>
<dbReference type="HOGENOM" id="CLU_721742_0_0_1"/>